<organism evidence="3 4">
    <name type="scientific">Austrofundulus limnaeus</name>
    <name type="common">Annual killifish</name>
    <dbReference type="NCBI Taxonomy" id="52670"/>
    <lineage>
        <taxon>Eukaryota</taxon>
        <taxon>Metazoa</taxon>
        <taxon>Chordata</taxon>
        <taxon>Craniata</taxon>
        <taxon>Vertebrata</taxon>
        <taxon>Euteleostomi</taxon>
        <taxon>Actinopterygii</taxon>
        <taxon>Neopterygii</taxon>
        <taxon>Teleostei</taxon>
        <taxon>Neoteleostei</taxon>
        <taxon>Acanthomorphata</taxon>
        <taxon>Ovalentaria</taxon>
        <taxon>Atherinomorphae</taxon>
        <taxon>Cyprinodontiformes</taxon>
        <taxon>Rivulidae</taxon>
        <taxon>Austrofundulus</taxon>
    </lineage>
</organism>
<dbReference type="OrthoDB" id="8920846at2759"/>
<protein>
    <submittedName>
        <fullName evidence="4">Uncharacterized protein LOC106528675 isoform X1</fullName>
    </submittedName>
</protein>
<feature type="compositionally biased region" description="Polar residues" evidence="2">
    <location>
        <begin position="28"/>
        <end position="41"/>
    </location>
</feature>
<proteinExistence type="predicted"/>
<dbReference type="AlphaFoldDB" id="A0A2I4CH90"/>
<dbReference type="Proteomes" id="UP000192220">
    <property type="component" value="Unplaced"/>
</dbReference>
<dbReference type="RefSeq" id="XP_013879360.1">
    <property type="nucleotide sequence ID" value="XM_014023906.1"/>
</dbReference>
<feature type="compositionally biased region" description="Polar residues" evidence="2">
    <location>
        <begin position="238"/>
        <end position="256"/>
    </location>
</feature>
<dbReference type="InParanoid" id="A0A2I4CH90"/>
<reference evidence="4" key="1">
    <citation type="submission" date="2025-08" db="UniProtKB">
        <authorList>
            <consortium name="RefSeq"/>
        </authorList>
    </citation>
    <scope>IDENTIFICATION</scope>
    <source>
        <strain evidence="4">Quisiro</strain>
        <tissue evidence="4">Liver</tissue>
    </source>
</reference>
<sequence>MRRSSRAGSDELDASRRLSEKPVGAAGHTQQVPSHHQNLLSSEDKHLDQDPGTMMEDGEDIQKAESSKRTGRSNFLLGTGTRSSREDPSETGPEENHESEDELSRRRHRNRRRARCWSRFSSAVLCIRKSLENPPEVGTPRPEDVPLKDRGDKRFRMTRVLRRLRTPEVQRARGQNRGSPKSFQKKLQRFFIWGQKRRPRPGDTEDTKVEEDPDAETAESPETLVVQGQAAEGPEPPTETSEVLTNTEPDQDQSVETNQVPVEVVSLEDDEVFVDLHDPLHEETRASQSCNPSINGPAIRIQVCPPQDFIQEEDWDSGSPSENHLHLLFSSDHMELQLLQTARLLVRTALRAAVDQLSREQQNQNQNQDRDLDQALRRAEPGGALPVSSLLNVRF</sequence>
<feature type="region of interest" description="Disordered" evidence="2">
    <location>
        <begin position="1"/>
        <end position="114"/>
    </location>
</feature>
<evidence type="ECO:0000256" key="2">
    <source>
        <dbReference type="SAM" id="MobiDB-lite"/>
    </source>
</evidence>
<evidence type="ECO:0000313" key="4">
    <source>
        <dbReference type="RefSeq" id="XP_013879360.1"/>
    </source>
</evidence>
<keyword evidence="1" id="KW-0175">Coiled coil</keyword>
<dbReference type="GeneID" id="106528675"/>
<feature type="coiled-coil region" evidence="1">
    <location>
        <begin position="347"/>
        <end position="378"/>
    </location>
</feature>
<dbReference type="KEGG" id="alim:106528675"/>
<feature type="compositionally biased region" description="Basic and acidic residues" evidence="2">
    <location>
        <begin position="141"/>
        <end position="155"/>
    </location>
</feature>
<accession>A0A2I4CH90</accession>
<name>A0A2I4CH90_AUSLI</name>
<feature type="compositionally biased region" description="Acidic residues" evidence="2">
    <location>
        <begin position="208"/>
        <end position="219"/>
    </location>
</feature>
<gene>
    <name evidence="4" type="primary">LOC106528675</name>
</gene>
<evidence type="ECO:0000256" key="1">
    <source>
        <dbReference type="SAM" id="Coils"/>
    </source>
</evidence>
<feature type="region of interest" description="Disordered" evidence="2">
    <location>
        <begin position="128"/>
        <end position="256"/>
    </location>
</feature>
<keyword evidence="3" id="KW-1185">Reference proteome</keyword>
<evidence type="ECO:0000313" key="3">
    <source>
        <dbReference type="Proteomes" id="UP000192220"/>
    </source>
</evidence>
<feature type="compositionally biased region" description="Basic residues" evidence="2">
    <location>
        <begin position="105"/>
        <end position="114"/>
    </location>
</feature>